<evidence type="ECO:0000313" key="2">
    <source>
        <dbReference type="EMBL" id="OHA90382.1"/>
    </source>
</evidence>
<evidence type="ECO:0000256" key="1">
    <source>
        <dbReference type="ARBA" id="ARBA00022517"/>
    </source>
</evidence>
<dbReference type="SUPFAM" id="SSF89919">
    <property type="entry name" value="Ribosome-binding factor A, RbfA"/>
    <property type="match status" value="1"/>
</dbReference>
<accession>A0A1G2SZU6</accession>
<dbReference type="InterPro" id="IPR015946">
    <property type="entry name" value="KH_dom-like_a/b"/>
</dbReference>
<dbReference type="Proteomes" id="UP000178107">
    <property type="component" value="Unassembled WGS sequence"/>
</dbReference>
<gene>
    <name evidence="2" type="ORF">A2838_02170</name>
</gene>
<organism evidence="2 3">
    <name type="scientific">Candidatus Zambryskibacteria bacterium RIFCSPHIGHO2_01_FULL_46_25</name>
    <dbReference type="NCBI Taxonomy" id="1802738"/>
    <lineage>
        <taxon>Bacteria</taxon>
        <taxon>Candidatus Zambryskiibacteriota</taxon>
    </lineage>
</organism>
<dbReference type="Gene3D" id="3.30.300.20">
    <property type="match status" value="1"/>
</dbReference>
<dbReference type="Pfam" id="PF02033">
    <property type="entry name" value="RBFA"/>
    <property type="match status" value="1"/>
</dbReference>
<protein>
    <recommendedName>
        <fullName evidence="4">Ribosome-binding factor A</fullName>
    </recommendedName>
</protein>
<reference evidence="2 3" key="1">
    <citation type="journal article" date="2016" name="Nat. Commun.">
        <title>Thousands of microbial genomes shed light on interconnected biogeochemical processes in an aquifer system.</title>
        <authorList>
            <person name="Anantharaman K."/>
            <person name="Brown C.T."/>
            <person name="Hug L.A."/>
            <person name="Sharon I."/>
            <person name="Castelle C.J."/>
            <person name="Probst A.J."/>
            <person name="Thomas B.C."/>
            <person name="Singh A."/>
            <person name="Wilkins M.J."/>
            <person name="Karaoz U."/>
            <person name="Brodie E.L."/>
            <person name="Williams K.H."/>
            <person name="Hubbard S.S."/>
            <person name="Banfield J.F."/>
        </authorList>
    </citation>
    <scope>NUCLEOTIDE SEQUENCE [LARGE SCALE GENOMIC DNA]</scope>
</reference>
<dbReference type="InterPro" id="IPR000238">
    <property type="entry name" value="RbfA"/>
</dbReference>
<name>A0A1G2SZU6_9BACT</name>
<dbReference type="InterPro" id="IPR023799">
    <property type="entry name" value="RbfA_dom_sf"/>
</dbReference>
<sequence length="105" mass="12382">MRDKKREIIAEILHRLASKYALEEGSKASLLTITRVEIYPSGKEAKIFFTTLPENQEETALKFLERKTPEFQRYVRDQSRIGIVPHINFKIDYGERNRQRLDTLS</sequence>
<evidence type="ECO:0008006" key="4">
    <source>
        <dbReference type="Google" id="ProtNLM"/>
    </source>
</evidence>
<keyword evidence="1" id="KW-0690">Ribosome biogenesis</keyword>
<dbReference type="GO" id="GO:0006364">
    <property type="term" value="P:rRNA processing"/>
    <property type="evidence" value="ECO:0007669"/>
    <property type="project" value="InterPro"/>
</dbReference>
<dbReference type="EMBL" id="MHVH01000005">
    <property type="protein sequence ID" value="OHA90382.1"/>
    <property type="molecule type" value="Genomic_DNA"/>
</dbReference>
<proteinExistence type="predicted"/>
<comment type="caution">
    <text evidence="2">The sequence shown here is derived from an EMBL/GenBank/DDBJ whole genome shotgun (WGS) entry which is preliminary data.</text>
</comment>
<dbReference type="AlphaFoldDB" id="A0A1G2SZU6"/>
<evidence type="ECO:0000313" key="3">
    <source>
        <dbReference type="Proteomes" id="UP000178107"/>
    </source>
</evidence>